<feature type="transmembrane region" description="Helical" evidence="6">
    <location>
        <begin position="176"/>
        <end position="196"/>
    </location>
</feature>
<feature type="transmembrane region" description="Helical" evidence="6">
    <location>
        <begin position="229"/>
        <end position="253"/>
    </location>
</feature>
<feature type="transmembrane region" description="Helical" evidence="6">
    <location>
        <begin position="20"/>
        <end position="40"/>
    </location>
</feature>
<evidence type="ECO:0000259" key="7">
    <source>
        <dbReference type="PROSITE" id="PS50850"/>
    </source>
</evidence>
<evidence type="ECO:0000256" key="5">
    <source>
        <dbReference type="ARBA" id="ARBA00023136"/>
    </source>
</evidence>
<reference evidence="8 9" key="1">
    <citation type="submission" date="2021-04" db="EMBL/GenBank/DDBJ databases">
        <authorList>
            <person name="Pira H."/>
            <person name="Risdian C."/>
            <person name="Wink J."/>
        </authorList>
    </citation>
    <scope>NUCLEOTIDE SEQUENCE [LARGE SCALE GENOMIC DNA]</scope>
    <source>
        <strain evidence="8 9">WHA3</strain>
    </source>
</reference>
<dbReference type="CDD" id="cd17388">
    <property type="entry name" value="MFS_TetA"/>
    <property type="match status" value="1"/>
</dbReference>
<keyword evidence="4 6" id="KW-1133">Transmembrane helix</keyword>
<feature type="transmembrane region" description="Helical" evidence="6">
    <location>
        <begin position="148"/>
        <end position="170"/>
    </location>
</feature>
<dbReference type="InterPro" id="IPR020846">
    <property type="entry name" value="MFS_dom"/>
</dbReference>
<comment type="caution">
    <text evidence="8">The sequence shown here is derived from an EMBL/GenBank/DDBJ whole genome shotgun (WGS) entry which is preliminary data.</text>
</comment>
<evidence type="ECO:0000256" key="2">
    <source>
        <dbReference type="ARBA" id="ARBA00022448"/>
    </source>
</evidence>
<evidence type="ECO:0000313" key="9">
    <source>
        <dbReference type="Proteomes" id="UP000722336"/>
    </source>
</evidence>
<feature type="transmembrane region" description="Helical" evidence="6">
    <location>
        <begin position="385"/>
        <end position="408"/>
    </location>
</feature>
<dbReference type="PROSITE" id="PS50850">
    <property type="entry name" value="MFS"/>
    <property type="match status" value="1"/>
</dbReference>
<feature type="transmembrane region" description="Helical" evidence="6">
    <location>
        <begin position="60"/>
        <end position="78"/>
    </location>
</feature>
<feature type="domain" description="Major facilitator superfamily (MFS) profile" evidence="7">
    <location>
        <begin position="19"/>
        <end position="414"/>
    </location>
</feature>
<accession>A0ABS6SGS3</accession>
<feature type="transmembrane region" description="Helical" evidence="6">
    <location>
        <begin position="90"/>
        <end position="109"/>
    </location>
</feature>
<keyword evidence="2" id="KW-0813">Transport</keyword>
<protein>
    <submittedName>
        <fullName evidence="8">TCR/Tet family MFS transporter</fullName>
    </submittedName>
</protein>
<evidence type="ECO:0000313" key="8">
    <source>
        <dbReference type="EMBL" id="MBV7257238.1"/>
    </source>
</evidence>
<name>A0ABS6SGS3_9SPHN</name>
<organism evidence="8 9">
    <name type="scientific">Pacificimonas pallii</name>
    <dbReference type="NCBI Taxonomy" id="2827236"/>
    <lineage>
        <taxon>Bacteria</taxon>
        <taxon>Pseudomonadati</taxon>
        <taxon>Pseudomonadota</taxon>
        <taxon>Alphaproteobacteria</taxon>
        <taxon>Sphingomonadales</taxon>
        <taxon>Sphingosinicellaceae</taxon>
        <taxon>Pacificimonas</taxon>
    </lineage>
</organism>
<gene>
    <name evidence="8" type="ORF">KCG44_10635</name>
</gene>
<evidence type="ECO:0000256" key="6">
    <source>
        <dbReference type="SAM" id="Phobius"/>
    </source>
</evidence>
<dbReference type="PROSITE" id="PS00216">
    <property type="entry name" value="SUGAR_TRANSPORT_1"/>
    <property type="match status" value="1"/>
</dbReference>
<keyword evidence="9" id="KW-1185">Reference proteome</keyword>
<feature type="transmembrane region" description="Helical" evidence="6">
    <location>
        <begin position="296"/>
        <end position="314"/>
    </location>
</feature>
<feature type="transmembrane region" description="Helical" evidence="6">
    <location>
        <begin position="115"/>
        <end position="136"/>
    </location>
</feature>
<keyword evidence="3 6" id="KW-0812">Transmembrane</keyword>
<proteinExistence type="predicted"/>
<dbReference type="PANTHER" id="PTHR23504:SF15">
    <property type="entry name" value="MAJOR FACILITATOR SUPERFAMILY (MFS) PROFILE DOMAIN-CONTAINING PROTEIN"/>
    <property type="match status" value="1"/>
</dbReference>
<comment type="subcellular location">
    <subcellularLocation>
        <location evidence="1">Membrane</location>
        <topology evidence="1">Multi-pass membrane protein</topology>
    </subcellularLocation>
</comment>
<feature type="transmembrane region" description="Helical" evidence="6">
    <location>
        <begin position="353"/>
        <end position="379"/>
    </location>
</feature>
<dbReference type="Pfam" id="PF07690">
    <property type="entry name" value="MFS_1"/>
    <property type="match status" value="1"/>
</dbReference>
<dbReference type="InterPro" id="IPR005829">
    <property type="entry name" value="Sugar_transporter_CS"/>
</dbReference>
<evidence type="ECO:0000256" key="3">
    <source>
        <dbReference type="ARBA" id="ARBA00022692"/>
    </source>
</evidence>
<dbReference type="Proteomes" id="UP000722336">
    <property type="component" value="Unassembled WGS sequence"/>
</dbReference>
<sequence>MAAIPHPSDPSAQKGMRGSLAFVFAVVLIDMIGFGIIMPVLPSLLTELTGDSNAAAAMDAGWLAFVYAAMQFVFGPIVGNLSDRYGRRPVLLATLLAYSVNYALMGLAPTLLWLFIGRIIAGITGASFSAAYAYVADITPPEKRAENFGLIGLAFGLGFIVGPALGGVLGDYSLRLPFYAAGALALVNFVFGYFCLRESLPRDRRRPFSLIRSNAVSALKELNGQDRVIIWYAAALLFWMTAHMVYPIIWAFYGIEAFGWSKSMIGLSLAGVGLSSAIVQGGLIRLIVPRIGERRSIILGVTCMFTGCMIYLLAGNEIWVPVAIAVGSLQGLVQPSINALMSRAVSERSQGELQGAVASISSLSSMFSPLMFTAVFFFFTNEAAVIYAPGAVFGLAAMIAIVSLAVFLHGNGLHGMARTPGPLKP</sequence>
<keyword evidence="5 6" id="KW-0472">Membrane</keyword>
<dbReference type="InterPro" id="IPR011701">
    <property type="entry name" value="MFS"/>
</dbReference>
<dbReference type="RefSeq" id="WP_218446064.1">
    <property type="nucleotide sequence ID" value="NZ_JAGSPA010000003.1"/>
</dbReference>
<feature type="transmembrane region" description="Helical" evidence="6">
    <location>
        <begin position="265"/>
        <end position="284"/>
    </location>
</feature>
<dbReference type="PANTHER" id="PTHR23504">
    <property type="entry name" value="MAJOR FACILITATOR SUPERFAMILY DOMAIN-CONTAINING PROTEIN 10"/>
    <property type="match status" value="1"/>
</dbReference>
<evidence type="ECO:0000256" key="1">
    <source>
        <dbReference type="ARBA" id="ARBA00004141"/>
    </source>
</evidence>
<evidence type="ECO:0000256" key="4">
    <source>
        <dbReference type="ARBA" id="ARBA00022989"/>
    </source>
</evidence>
<dbReference type="EMBL" id="JAGSPA010000003">
    <property type="protein sequence ID" value="MBV7257238.1"/>
    <property type="molecule type" value="Genomic_DNA"/>
</dbReference>